<dbReference type="SUPFAM" id="SSF54849">
    <property type="entry name" value="GroEL-intermediate domain like"/>
    <property type="match status" value="1"/>
</dbReference>
<organism evidence="9 10">
    <name type="scientific">Vibrio nigripulchritudo SOn1</name>
    <dbReference type="NCBI Taxonomy" id="1238450"/>
    <lineage>
        <taxon>Bacteria</taxon>
        <taxon>Pseudomonadati</taxon>
        <taxon>Pseudomonadota</taxon>
        <taxon>Gammaproteobacteria</taxon>
        <taxon>Vibrionales</taxon>
        <taxon>Vibrionaceae</taxon>
        <taxon>Vibrio</taxon>
    </lineage>
</organism>
<dbReference type="GO" id="GO:0140662">
    <property type="term" value="F:ATP-dependent protein folding chaperone"/>
    <property type="evidence" value="ECO:0007669"/>
    <property type="project" value="InterPro"/>
</dbReference>
<dbReference type="Gene3D" id="3.30.260.10">
    <property type="entry name" value="TCP-1-like chaperonin intermediate domain"/>
    <property type="match status" value="1"/>
</dbReference>
<evidence type="ECO:0000256" key="1">
    <source>
        <dbReference type="ARBA" id="ARBA00006607"/>
    </source>
</evidence>
<dbReference type="NCBIfam" id="NF000592">
    <property type="entry name" value="PRK00013.1"/>
    <property type="match status" value="1"/>
</dbReference>
<dbReference type="GO" id="GO:0042026">
    <property type="term" value="P:protein refolding"/>
    <property type="evidence" value="ECO:0007669"/>
    <property type="project" value="InterPro"/>
</dbReference>
<dbReference type="Gene3D" id="3.50.7.10">
    <property type="entry name" value="GroEL"/>
    <property type="match status" value="1"/>
</dbReference>
<dbReference type="PRINTS" id="PR00298">
    <property type="entry name" value="CHAPERONIN60"/>
</dbReference>
<keyword evidence="5" id="KW-0143">Chaperone</keyword>
<evidence type="ECO:0000256" key="5">
    <source>
        <dbReference type="ARBA" id="ARBA00023186"/>
    </source>
</evidence>
<evidence type="ECO:0000256" key="6">
    <source>
        <dbReference type="ARBA" id="ARBA00023235"/>
    </source>
</evidence>
<evidence type="ECO:0000313" key="9">
    <source>
        <dbReference type="EMBL" id="CCO47866.1"/>
    </source>
</evidence>
<dbReference type="Gene3D" id="1.10.560.10">
    <property type="entry name" value="GroEL-like equatorial domain"/>
    <property type="match status" value="1"/>
</dbReference>
<keyword evidence="4" id="KW-0067">ATP-binding</keyword>
<evidence type="ECO:0000256" key="8">
    <source>
        <dbReference type="RuleBase" id="RU000419"/>
    </source>
</evidence>
<dbReference type="SUPFAM" id="SSF48592">
    <property type="entry name" value="GroEL equatorial domain-like"/>
    <property type="match status" value="1"/>
</dbReference>
<keyword evidence="3" id="KW-0547">Nucleotide-binding</keyword>
<dbReference type="EMBL" id="CAOF01000133">
    <property type="protein sequence ID" value="CCO47866.1"/>
    <property type="molecule type" value="Genomic_DNA"/>
</dbReference>
<keyword evidence="2" id="KW-0963">Cytoplasm</keyword>
<evidence type="ECO:0000256" key="7">
    <source>
        <dbReference type="RuleBase" id="RU000418"/>
    </source>
</evidence>
<dbReference type="SUPFAM" id="SSF52029">
    <property type="entry name" value="GroEL apical domain-like"/>
    <property type="match status" value="1"/>
</dbReference>
<comment type="function">
    <text evidence="8">Together with its co-chaperonin GroES, plays an essential role in assisting protein folding. The GroEL-GroES system forms a nano-cage that allows encapsulation of the non-native substrate proteins and provides a physical environment optimized to promote and accelerate protein folding.</text>
</comment>
<dbReference type="RefSeq" id="WP_022612530.1">
    <property type="nucleotide sequence ID" value="NZ_LK391965.1"/>
</dbReference>
<protein>
    <recommendedName>
        <fullName evidence="8">60 kDa chaperonin</fullName>
    </recommendedName>
</protein>
<dbReference type="InterPro" id="IPR027409">
    <property type="entry name" value="GroEL-like_apical_dom_sf"/>
</dbReference>
<dbReference type="InterPro" id="IPR018370">
    <property type="entry name" value="Chaperonin_Cpn60_CS"/>
</dbReference>
<sequence length="536" mass="57483">MEQDHLEFGEKARQRLLTGANLLADAVKVTLGPRGRNVVMRNFDQPPIITKDGVSVAEKVAIKGQMEEMGASLMRAVASKANDEAGDGTTTSTVLAQAILNRGFKAQAANFNIIEIKYGIEKATSSAIDALQVLSTSCNSNSDIQNVATISANNDASIGKIVADAIRSVGQHGVVTIEEGRAFNTELSVVKGMQFGRGYVSPHFVNVQGKMQVLHKMPLIMLVDGKLLDYDQVVPAMEICAKKNRPLFIIAEEIEGEALSTLVVNHMQKTLSAVAARSPGFGPRRSAIIQDIAALTGATVLSSETGHTPETITESHFGSCERLELTKDQFTIIKGSGTENAIQERIEKINAEIVDSESDYDQQKLSERRARLSGGIAVIEVGAATETEVKEKKARVEDALHATRAAIEEGVVPGGGIALLRVVENLKLPTPRSPDEQAGMNIALEAMKVPFQQIISNAGLDAGVHLEKVSNKDTNFGFNAATNEFGDMIKMGVVDPAKVTRMSLQTASSIAALMLTTEALIGDTDPDYVPSHHHEH</sequence>
<dbReference type="Pfam" id="PF00118">
    <property type="entry name" value="Cpn60_TCP1"/>
    <property type="match status" value="1"/>
</dbReference>
<comment type="similarity">
    <text evidence="1 7">Belongs to the chaperonin (HSP60) family.</text>
</comment>
<dbReference type="GO" id="GO:0016853">
    <property type="term" value="F:isomerase activity"/>
    <property type="evidence" value="ECO:0007669"/>
    <property type="project" value="UniProtKB-KW"/>
</dbReference>
<dbReference type="FunFam" id="3.50.7.10:FF:000001">
    <property type="entry name" value="60 kDa chaperonin"/>
    <property type="match status" value="1"/>
</dbReference>
<dbReference type="InterPro" id="IPR002423">
    <property type="entry name" value="Cpn60/GroEL/TCP-1"/>
</dbReference>
<dbReference type="NCBIfam" id="NF009487">
    <property type="entry name" value="PRK12849.1"/>
    <property type="match status" value="1"/>
</dbReference>
<dbReference type="NCBIfam" id="TIGR02348">
    <property type="entry name" value="GroEL"/>
    <property type="match status" value="1"/>
</dbReference>
<evidence type="ECO:0000256" key="2">
    <source>
        <dbReference type="ARBA" id="ARBA00022490"/>
    </source>
</evidence>
<accession>A0AAV2VT43</accession>
<dbReference type="NCBIfam" id="NF009489">
    <property type="entry name" value="PRK12851.1"/>
    <property type="match status" value="1"/>
</dbReference>
<dbReference type="GO" id="GO:0005524">
    <property type="term" value="F:ATP binding"/>
    <property type="evidence" value="ECO:0007669"/>
    <property type="project" value="UniProtKB-KW"/>
</dbReference>
<dbReference type="InterPro" id="IPR027413">
    <property type="entry name" value="GROEL-like_equatorial_sf"/>
</dbReference>
<dbReference type="Proteomes" id="UP000018211">
    <property type="component" value="Unassembled WGS sequence"/>
</dbReference>
<dbReference type="NCBIfam" id="NF009488">
    <property type="entry name" value="PRK12850.1"/>
    <property type="match status" value="1"/>
</dbReference>
<comment type="caution">
    <text evidence="9">The sequence shown here is derived from an EMBL/GenBank/DDBJ whole genome shotgun (WGS) entry which is preliminary data.</text>
</comment>
<evidence type="ECO:0000256" key="4">
    <source>
        <dbReference type="ARBA" id="ARBA00022840"/>
    </source>
</evidence>
<evidence type="ECO:0000256" key="3">
    <source>
        <dbReference type="ARBA" id="ARBA00022741"/>
    </source>
</evidence>
<reference evidence="9 10" key="1">
    <citation type="journal article" date="2013" name="ISME J.">
        <title>Comparative genomics of pathogenic lineages of Vibrio nigripulchritudo identifies virulence-associated traits.</title>
        <authorList>
            <person name="Goudenege D."/>
            <person name="Labreuche Y."/>
            <person name="Krin E."/>
            <person name="Ansquer D."/>
            <person name="Mangenot S."/>
            <person name="Calteau A."/>
            <person name="Medigue C."/>
            <person name="Mazel D."/>
            <person name="Polz M.F."/>
            <person name="Le Roux F."/>
        </authorList>
    </citation>
    <scope>NUCLEOTIDE SEQUENCE [LARGE SCALE GENOMIC DNA]</scope>
    <source>
        <strain evidence="9 10">SOn1</strain>
    </source>
</reference>
<dbReference type="PROSITE" id="PS00296">
    <property type="entry name" value="CHAPERONINS_CPN60"/>
    <property type="match status" value="1"/>
</dbReference>
<keyword evidence="6" id="KW-0413">Isomerase</keyword>
<dbReference type="PANTHER" id="PTHR45633">
    <property type="entry name" value="60 KDA HEAT SHOCK PROTEIN, MITOCHONDRIAL"/>
    <property type="match status" value="1"/>
</dbReference>
<dbReference type="InterPro" id="IPR027410">
    <property type="entry name" value="TCP-1-like_intermed_sf"/>
</dbReference>
<dbReference type="CDD" id="cd03344">
    <property type="entry name" value="GroEL"/>
    <property type="match status" value="1"/>
</dbReference>
<dbReference type="InterPro" id="IPR001844">
    <property type="entry name" value="Cpn60/GroEL"/>
</dbReference>
<gene>
    <name evidence="9" type="primary">groL</name>
    <name evidence="9" type="ORF">VIBNISOn1_410018</name>
</gene>
<comment type="subunit">
    <text evidence="8">Forms a cylinder of 14 subunits composed of two heptameric rings stacked back-to-back. Interacts with the co-chaperonin GroES.</text>
</comment>
<proteinExistence type="inferred from homology"/>
<name>A0AAV2VT43_9VIBR</name>
<evidence type="ECO:0000313" key="10">
    <source>
        <dbReference type="Proteomes" id="UP000018211"/>
    </source>
</evidence>
<dbReference type="AlphaFoldDB" id="A0AAV2VT43"/>